<gene>
    <name evidence="2" type="ORF">PENARI_c012G02659</name>
</gene>
<dbReference type="Gene3D" id="1.20.1050.10">
    <property type="match status" value="1"/>
</dbReference>
<name>A0A1F5LF50_PENAI</name>
<dbReference type="STRING" id="1835702.A0A1F5LF50"/>
<reference evidence="2 3" key="1">
    <citation type="journal article" date="2016" name="Sci. Rep.">
        <title>Penicillium arizonense, a new, genome sequenced fungal species, reveals a high chemical diversity in secreted metabolites.</title>
        <authorList>
            <person name="Grijseels S."/>
            <person name="Nielsen J.C."/>
            <person name="Randelovic M."/>
            <person name="Nielsen J."/>
            <person name="Nielsen K.F."/>
            <person name="Workman M."/>
            <person name="Frisvad J.C."/>
        </authorList>
    </citation>
    <scope>NUCLEOTIDE SEQUENCE [LARGE SCALE GENOMIC DNA]</scope>
    <source>
        <strain evidence="2 3">CBS 141311</strain>
    </source>
</reference>
<dbReference type="Proteomes" id="UP000177622">
    <property type="component" value="Unassembled WGS sequence"/>
</dbReference>
<dbReference type="InterPro" id="IPR036282">
    <property type="entry name" value="Glutathione-S-Trfase_C_sf"/>
</dbReference>
<sequence length="242" mass="27484">MASKQYTLYDIPSKAPCSTWSPNPWKTRLLFNFKGLDYRTEWLEYPDIKPTLESKVPANTEGTAYSIPTIESPDGTCVMDSRKIADYIEKEHPQPSMHLDSSYLPKVEELWSAYMRAIRPIFLAWVPRDILNDASLEFWYTTREKSFGMPVDQLEKVKGGVLAWNEAEPALRGATALLKENQGPFFLGETVSYADLVWASVLIFSKRLGPGFFEEALKRSGDAQVHLDLLEALRPVSERDGN</sequence>
<dbReference type="Pfam" id="PF13409">
    <property type="entry name" value="GST_N_2"/>
    <property type="match status" value="1"/>
</dbReference>
<dbReference type="Pfam" id="PF22041">
    <property type="entry name" value="GST_C_7"/>
    <property type="match status" value="1"/>
</dbReference>
<dbReference type="SUPFAM" id="SSF52833">
    <property type="entry name" value="Thioredoxin-like"/>
    <property type="match status" value="1"/>
</dbReference>
<keyword evidence="3" id="KW-1185">Reference proteome</keyword>
<dbReference type="PROSITE" id="PS50404">
    <property type="entry name" value="GST_NTER"/>
    <property type="match status" value="1"/>
</dbReference>
<dbReference type="GeneID" id="34577574"/>
<dbReference type="RefSeq" id="XP_022487171.1">
    <property type="nucleotide sequence ID" value="XM_022632840.1"/>
</dbReference>
<dbReference type="EMBL" id="LXJU01000012">
    <property type="protein sequence ID" value="OGE51727.1"/>
    <property type="molecule type" value="Genomic_DNA"/>
</dbReference>
<organism evidence="2 3">
    <name type="scientific">Penicillium arizonense</name>
    <dbReference type="NCBI Taxonomy" id="1835702"/>
    <lineage>
        <taxon>Eukaryota</taxon>
        <taxon>Fungi</taxon>
        <taxon>Dikarya</taxon>
        <taxon>Ascomycota</taxon>
        <taxon>Pezizomycotina</taxon>
        <taxon>Eurotiomycetes</taxon>
        <taxon>Eurotiomycetidae</taxon>
        <taxon>Eurotiales</taxon>
        <taxon>Aspergillaceae</taxon>
        <taxon>Penicillium</taxon>
    </lineage>
</organism>
<proteinExistence type="predicted"/>
<protein>
    <recommendedName>
        <fullName evidence="1">GST N-terminal domain-containing protein</fullName>
    </recommendedName>
</protein>
<dbReference type="OrthoDB" id="4951845at2759"/>
<comment type="caution">
    <text evidence="2">The sequence shown here is derived from an EMBL/GenBank/DDBJ whole genome shotgun (WGS) entry which is preliminary data.</text>
</comment>
<evidence type="ECO:0000259" key="1">
    <source>
        <dbReference type="PROSITE" id="PS50404"/>
    </source>
</evidence>
<evidence type="ECO:0000313" key="3">
    <source>
        <dbReference type="Proteomes" id="UP000177622"/>
    </source>
</evidence>
<dbReference type="CDD" id="cd03038">
    <property type="entry name" value="GST_N_etherase_LigE"/>
    <property type="match status" value="1"/>
</dbReference>
<dbReference type="AlphaFoldDB" id="A0A1F5LF50"/>
<dbReference type="InterPro" id="IPR036249">
    <property type="entry name" value="Thioredoxin-like_sf"/>
</dbReference>
<accession>A0A1F5LF50</accession>
<dbReference type="InterPro" id="IPR004045">
    <property type="entry name" value="Glutathione_S-Trfase_N"/>
</dbReference>
<dbReference type="SUPFAM" id="SSF47616">
    <property type="entry name" value="GST C-terminal domain-like"/>
    <property type="match status" value="1"/>
</dbReference>
<dbReference type="InterPro" id="IPR054416">
    <property type="entry name" value="GST_UstS-like_C"/>
</dbReference>
<dbReference type="Gene3D" id="3.40.30.10">
    <property type="entry name" value="Glutaredoxin"/>
    <property type="match status" value="1"/>
</dbReference>
<evidence type="ECO:0000313" key="2">
    <source>
        <dbReference type="EMBL" id="OGE51727.1"/>
    </source>
</evidence>
<feature type="domain" description="GST N-terminal" evidence="1">
    <location>
        <begin position="11"/>
        <end position="96"/>
    </location>
</feature>
<dbReference type="CDD" id="cd00299">
    <property type="entry name" value="GST_C_family"/>
    <property type="match status" value="1"/>
</dbReference>